<organism evidence="8 9">
    <name type="scientific">Symbiodinium pilosum</name>
    <name type="common">Dinoflagellate</name>
    <dbReference type="NCBI Taxonomy" id="2952"/>
    <lineage>
        <taxon>Eukaryota</taxon>
        <taxon>Sar</taxon>
        <taxon>Alveolata</taxon>
        <taxon>Dinophyceae</taxon>
        <taxon>Suessiales</taxon>
        <taxon>Symbiodiniaceae</taxon>
        <taxon>Symbiodinium</taxon>
    </lineage>
</organism>
<evidence type="ECO:0000256" key="6">
    <source>
        <dbReference type="SAM" id="Phobius"/>
    </source>
</evidence>
<dbReference type="EMBL" id="CAJNIZ010016958">
    <property type="protein sequence ID" value="CAE7392020.1"/>
    <property type="molecule type" value="Genomic_DNA"/>
</dbReference>
<dbReference type="PIRSF" id="PIRSF006060">
    <property type="entry name" value="AA_transporter"/>
    <property type="match status" value="1"/>
</dbReference>
<feature type="transmembrane region" description="Helical" evidence="6">
    <location>
        <begin position="332"/>
        <end position="349"/>
    </location>
</feature>
<accession>A0A812QKP1</accession>
<gene>
    <name evidence="8" type="primary">CAT9</name>
    <name evidence="8" type="ORF">SPIL2461_LOCUS9620</name>
</gene>
<feature type="transmembrane region" description="Helical" evidence="6">
    <location>
        <begin position="44"/>
        <end position="67"/>
    </location>
</feature>
<dbReference type="Proteomes" id="UP000649617">
    <property type="component" value="Unassembled WGS sequence"/>
</dbReference>
<feature type="transmembrane region" description="Helical" evidence="6">
    <location>
        <begin position="277"/>
        <end position="302"/>
    </location>
</feature>
<keyword evidence="2" id="KW-0813">Transport</keyword>
<feature type="transmembrane region" description="Helical" evidence="6">
    <location>
        <begin position="355"/>
        <end position="374"/>
    </location>
</feature>
<protein>
    <submittedName>
        <fullName evidence="8">CAT9 protein</fullName>
    </submittedName>
</protein>
<dbReference type="PANTHER" id="PTHR43243">
    <property type="entry name" value="INNER MEMBRANE TRANSPORTER YGJI-RELATED"/>
    <property type="match status" value="1"/>
</dbReference>
<feature type="transmembrane region" description="Helical" evidence="6">
    <location>
        <begin position="235"/>
        <end position="257"/>
    </location>
</feature>
<dbReference type="GO" id="GO:0015171">
    <property type="term" value="F:amino acid transmembrane transporter activity"/>
    <property type="evidence" value="ECO:0007669"/>
    <property type="project" value="TreeGrafter"/>
</dbReference>
<keyword evidence="4 6" id="KW-1133">Transmembrane helix</keyword>
<evidence type="ECO:0000256" key="3">
    <source>
        <dbReference type="ARBA" id="ARBA00022692"/>
    </source>
</evidence>
<comment type="subcellular location">
    <subcellularLocation>
        <location evidence="1">Membrane</location>
        <topology evidence="1">Multi-pass membrane protein</topology>
    </subcellularLocation>
</comment>
<comment type="caution">
    <text evidence="8">The sequence shown here is derived from an EMBL/GenBank/DDBJ whole genome shotgun (WGS) entry which is preliminary data.</text>
</comment>
<evidence type="ECO:0000313" key="9">
    <source>
        <dbReference type="Proteomes" id="UP000649617"/>
    </source>
</evidence>
<feature type="transmembrane region" description="Helical" evidence="6">
    <location>
        <begin position="509"/>
        <end position="531"/>
    </location>
</feature>
<keyword evidence="5 6" id="KW-0472">Membrane</keyword>
<proteinExistence type="predicted"/>
<feature type="transmembrane region" description="Helical" evidence="6">
    <location>
        <begin position="165"/>
        <end position="185"/>
    </location>
</feature>
<sequence>MQMPLTMLISTRDAVGFGLGVTVGAGVFMATGKAAQEAGPAVTLSFLIAAVGCSCTGLCYAELAALVPSSGSSYTFVYHAAGELPACMVGLTNIVNSVLSSAAVARGWEGYMRLLLISTGVNPPAFMEGFSWGPLQVSFLAPVLIGAVVAINLCGTLAISTFNNVVTFISVTLLLVYIFGGATHFDPTLWDPYAPHGSLGIAKGAGSVFFSYLGFDVLATLGAESVNEKVVPCGIVLTLFISTAIYCGVGAVFTGLVDYTEVDMTAPLARAAEQRDLPILALLVSIGAVGNTLTTVIGAIVANPRYCLSMAQDGLLPATLVRLNRFGAPGRSLLVMAGPAVVIAALFDFTAIADVVSAGALGTFALVCASLILLRCPCTWDSGSSQRDESGNTEEDDNNCEVVKAHAHAPKSVVLGLVSFVIFTFILGILVKLPLDENAWFGKVLIGGLGVGIAIAACIVAAPFVRRDAGAHVRAETIQRTAQFRMPLMPVFPLLGIFMNVLLASQMSLLTLIEVGVVQAMGAGFYFYYSAPRSHLNRQRKKTWTPVFDGAVPPEQVNQS</sequence>
<feature type="transmembrane region" description="Helical" evidence="6">
    <location>
        <begin position="486"/>
        <end position="503"/>
    </location>
</feature>
<feature type="domain" description="Cationic amino acid transporter C-terminal" evidence="7">
    <location>
        <begin position="484"/>
        <end position="531"/>
    </location>
</feature>
<keyword evidence="9" id="KW-1185">Reference proteome</keyword>
<reference evidence="8" key="1">
    <citation type="submission" date="2021-02" db="EMBL/GenBank/DDBJ databases">
        <authorList>
            <person name="Dougan E. K."/>
            <person name="Rhodes N."/>
            <person name="Thang M."/>
            <person name="Chan C."/>
        </authorList>
    </citation>
    <scope>NUCLEOTIDE SEQUENCE</scope>
</reference>
<dbReference type="Pfam" id="PF13520">
    <property type="entry name" value="AA_permease_2"/>
    <property type="match status" value="1"/>
</dbReference>
<evidence type="ECO:0000313" key="8">
    <source>
        <dbReference type="EMBL" id="CAE7392020.1"/>
    </source>
</evidence>
<evidence type="ECO:0000259" key="7">
    <source>
        <dbReference type="Pfam" id="PF13906"/>
    </source>
</evidence>
<evidence type="ECO:0000256" key="5">
    <source>
        <dbReference type="ARBA" id="ARBA00023136"/>
    </source>
</evidence>
<feature type="transmembrane region" description="Helical" evidence="6">
    <location>
        <begin position="14"/>
        <end position="32"/>
    </location>
</feature>
<dbReference type="InterPro" id="IPR029485">
    <property type="entry name" value="CAT_C"/>
</dbReference>
<dbReference type="OrthoDB" id="5982228at2759"/>
<dbReference type="Gene3D" id="1.20.1740.10">
    <property type="entry name" value="Amino acid/polyamine transporter I"/>
    <property type="match status" value="1"/>
</dbReference>
<evidence type="ECO:0000256" key="2">
    <source>
        <dbReference type="ARBA" id="ARBA00022448"/>
    </source>
</evidence>
<feature type="transmembrane region" description="Helical" evidence="6">
    <location>
        <begin position="445"/>
        <end position="465"/>
    </location>
</feature>
<feature type="transmembrane region" description="Helical" evidence="6">
    <location>
        <begin position="137"/>
        <end position="158"/>
    </location>
</feature>
<dbReference type="GO" id="GO:0016020">
    <property type="term" value="C:membrane"/>
    <property type="evidence" value="ECO:0007669"/>
    <property type="project" value="UniProtKB-SubCell"/>
</dbReference>
<evidence type="ECO:0000256" key="4">
    <source>
        <dbReference type="ARBA" id="ARBA00022989"/>
    </source>
</evidence>
<dbReference type="InterPro" id="IPR002293">
    <property type="entry name" value="AA/rel_permease1"/>
</dbReference>
<dbReference type="PANTHER" id="PTHR43243:SF4">
    <property type="entry name" value="CATIONIC AMINO ACID TRANSPORTER 4"/>
    <property type="match status" value="1"/>
</dbReference>
<evidence type="ECO:0000256" key="1">
    <source>
        <dbReference type="ARBA" id="ARBA00004141"/>
    </source>
</evidence>
<dbReference type="AlphaFoldDB" id="A0A812QKP1"/>
<keyword evidence="3 6" id="KW-0812">Transmembrane</keyword>
<name>A0A812QKP1_SYMPI</name>
<feature type="transmembrane region" description="Helical" evidence="6">
    <location>
        <begin position="413"/>
        <end position="433"/>
    </location>
</feature>
<dbReference type="Pfam" id="PF13906">
    <property type="entry name" value="AA_permease_C"/>
    <property type="match status" value="1"/>
</dbReference>